<feature type="transmembrane region" description="Helical" evidence="9">
    <location>
        <begin position="140"/>
        <end position="157"/>
    </location>
</feature>
<evidence type="ECO:0000256" key="6">
    <source>
        <dbReference type="ARBA" id="ARBA00022989"/>
    </source>
</evidence>
<feature type="transmembrane region" description="Helical" evidence="9">
    <location>
        <begin position="387"/>
        <end position="409"/>
    </location>
</feature>
<evidence type="ECO:0000256" key="7">
    <source>
        <dbReference type="ARBA" id="ARBA00023136"/>
    </source>
</evidence>
<protein>
    <recommendedName>
        <fullName evidence="3">Arginine/agmatine antiporter</fullName>
    </recommendedName>
</protein>
<feature type="transmembrane region" description="Helical" evidence="9">
    <location>
        <begin position="329"/>
        <end position="346"/>
    </location>
</feature>
<feature type="transmembrane region" description="Helical" evidence="9">
    <location>
        <begin position="163"/>
        <end position="186"/>
    </location>
</feature>
<evidence type="ECO:0000256" key="9">
    <source>
        <dbReference type="SAM" id="Phobius"/>
    </source>
</evidence>
<dbReference type="PANTHER" id="PTHR42770">
    <property type="entry name" value="AMINO ACID TRANSPORTER-RELATED"/>
    <property type="match status" value="1"/>
</dbReference>
<feature type="transmembrane region" description="Helical" evidence="9">
    <location>
        <begin position="86"/>
        <end position="109"/>
    </location>
</feature>
<dbReference type="Proteomes" id="UP001210865">
    <property type="component" value="Chromosome"/>
</dbReference>
<organism evidence="10 11">
    <name type="scientific">Sphingomonas abietis</name>
    <dbReference type="NCBI Taxonomy" id="3012344"/>
    <lineage>
        <taxon>Bacteria</taxon>
        <taxon>Pseudomonadati</taxon>
        <taxon>Pseudomonadota</taxon>
        <taxon>Alphaproteobacteria</taxon>
        <taxon>Sphingomonadales</taxon>
        <taxon>Sphingomonadaceae</taxon>
        <taxon>Sphingomonas</taxon>
    </lineage>
</organism>
<evidence type="ECO:0000256" key="3">
    <source>
        <dbReference type="ARBA" id="ARBA00021069"/>
    </source>
</evidence>
<reference evidence="10 11" key="1">
    <citation type="submission" date="2022-12" db="EMBL/GenBank/DDBJ databases">
        <title>Sphingomonas abieness sp. nov., an endophytic bacterium isolated from Abies koreana.</title>
        <authorList>
            <person name="Jiang L."/>
            <person name="Lee J."/>
        </authorList>
    </citation>
    <scope>NUCLEOTIDE SEQUENCE [LARGE SCALE GENOMIC DNA]</scope>
    <source>
        <strain evidence="11">PAMB 00755</strain>
    </source>
</reference>
<gene>
    <name evidence="10" type="ORF">PBT88_16120</name>
</gene>
<feature type="transmembrane region" description="Helical" evidence="9">
    <location>
        <begin position="233"/>
        <end position="251"/>
    </location>
</feature>
<dbReference type="PIRSF" id="PIRSF006060">
    <property type="entry name" value="AA_transporter"/>
    <property type="match status" value="1"/>
</dbReference>
<dbReference type="PANTHER" id="PTHR42770:SF18">
    <property type="entry name" value="ARGININE_AGMATINE ANTIPORTER"/>
    <property type="match status" value="1"/>
</dbReference>
<proteinExistence type="inferred from homology"/>
<dbReference type="EMBL" id="CP115174">
    <property type="protein sequence ID" value="WBO21683.1"/>
    <property type="molecule type" value="Genomic_DNA"/>
</dbReference>
<evidence type="ECO:0000313" key="11">
    <source>
        <dbReference type="Proteomes" id="UP001210865"/>
    </source>
</evidence>
<feature type="transmembrane region" description="Helical" evidence="9">
    <location>
        <begin position="193"/>
        <end position="213"/>
    </location>
</feature>
<feature type="transmembrane region" description="Helical" evidence="9">
    <location>
        <begin position="352"/>
        <end position="375"/>
    </location>
</feature>
<keyword evidence="7 9" id="KW-0472">Membrane</keyword>
<feature type="transmembrane region" description="Helical" evidence="9">
    <location>
        <begin position="54"/>
        <end position="74"/>
    </location>
</feature>
<keyword evidence="4" id="KW-1003">Cell membrane</keyword>
<feature type="transmembrane region" description="Helical" evidence="9">
    <location>
        <begin position="22"/>
        <end position="42"/>
    </location>
</feature>
<dbReference type="Pfam" id="PF13520">
    <property type="entry name" value="AA_permease_2"/>
    <property type="match status" value="1"/>
</dbReference>
<keyword evidence="11" id="KW-1185">Reference proteome</keyword>
<keyword evidence="5 9" id="KW-0812">Transmembrane</keyword>
<evidence type="ECO:0000256" key="8">
    <source>
        <dbReference type="ARBA" id="ARBA00045636"/>
    </source>
</evidence>
<evidence type="ECO:0000256" key="4">
    <source>
        <dbReference type="ARBA" id="ARBA00022475"/>
    </source>
</evidence>
<accession>A0ABY7NJL7</accession>
<evidence type="ECO:0000256" key="1">
    <source>
        <dbReference type="ARBA" id="ARBA00004651"/>
    </source>
</evidence>
<evidence type="ECO:0000313" key="10">
    <source>
        <dbReference type="EMBL" id="WBO21683.1"/>
    </source>
</evidence>
<sequence>MTGGGGIVADAASRDAGLRRGIGTFALAAAIVNIVIGGGIFSLPAGMARAAGPYALVAYLLCALAMAAVVLCFAEAGSRVASSGGVYGYVEAAFGPLAGFVSGVLLWLSCVLACGGIAAGFADALAGFIPALATTWGRDAVIVAIIAVLTVVNLAGVRPASRLIGAVTAVKLIPLAIFVLVGLFWIDPAKLHAGTVPDVGGIGRAILLSLFAFQGMETTLSVSGEVDNPARTLPRALIGAMAFVTIAYVAIQWVAQGLLGGALAGAKAPLAMAMATIDPRLGLLLLVGTAISLGGWIGSDLLGAPRVLFAFARDGFLPRALGRLSTRQVPANAIVVHAAIAIVLAATGTFEALAILSALVGCALYIAGCAAAWRLRARNVRLDGTPLRLPVLGLWVVLGIGSMAACIALGRSSEIAALAGVILGSALLYRIARSRNPAR</sequence>
<comment type="subcellular location">
    <subcellularLocation>
        <location evidence="1">Cell membrane</location>
        <topology evidence="1">Multi-pass membrane protein</topology>
    </subcellularLocation>
</comment>
<evidence type="ECO:0000256" key="2">
    <source>
        <dbReference type="ARBA" id="ARBA00008220"/>
    </source>
</evidence>
<name>A0ABY7NJL7_9SPHN</name>
<dbReference type="Gene3D" id="1.20.1740.10">
    <property type="entry name" value="Amino acid/polyamine transporter I"/>
    <property type="match status" value="1"/>
</dbReference>
<dbReference type="InterPro" id="IPR050367">
    <property type="entry name" value="APC_superfamily"/>
</dbReference>
<dbReference type="InterPro" id="IPR002293">
    <property type="entry name" value="AA/rel_permease1"/>
</dbReference>
<feature type="transmembrane region" description="Helical" evidence="9">
    <location>
        <begin position="415"/>
        <end position="432"/>
    </location>
</feature>
<comment type="function">
    <text evidence="8">Major component of the acid-resistance (AR) system allowing enteric pathogens to survive the acidic environment in the stomach. Exchanges extracellular arginine for its intracellular decarboxylation product agmatine (Agm) thereby expelling intracellular protons. Probably undergoes several conformational states in order to translocate the substrate across the membrane; keeps the substrate accessible to only 1 side of the membrane at a time by opening and closing 3 membrane-internal gates.</text>
</comment>
<comment type="similarity">
    <text evidence="2">Belongs to the amino acid-polyamine-organocation (APC) superfamily. Basic amino acid/polyamine antiporter (APA) (TC 2.A.3.2) family.</text>
</comment>
<feature type="transmembrane region" description="Helical" evidence="9">
    <location>
        <begin position="283"/>
        <end position="308"/>
    </location>
</feature>
<evidence type="ECO:0000256" key="5">
    <source>
        <dbReference type="ARBA" id="ARBA00022692"/>
    </source>
</evidence>
<keyword evidence="6 9" id="KW-1133">Transmembrane helix</keyword>
<dbReference type="RefSeq" id="WP_270076331.1">
    <property type="nucleotide sequence ID" value="NZ_CP115174.1"/>
</dbReference>